<dbReference type="CDD" id="cd04301">
    <property type="entry name" value="NAT_SF"/>
    <property type="match status" value="1"/>
</dbReference>
<dbReference type="InterPro" id="IPR000182">
    <property type="entry name" value="GNAT_dom"/>
</dbReference>
<accession>A0ABX6JUP3</accession>
<dbReference type="PROSITE" id="PS51186">
    <property type="entry name" value="GNAT"/>
    <property type="match status" value="1"/>
</dbReference>
<reference evidence="3 4" key="1">
    <citation type="submission" date="2020-03" db="EMBL/GenBank/DDBJ databases">
        <title>Leucobacter sp. nov., isolated from beetles.</title>
        <authorList>
            <person name="Hyun D.-W."/>
            <person name="Bae J.-W."/>
        </authorList>
    </citation>
    <scope>NUCLEOTIDE SEQUENCE [LARGE SCALE GENOMIC DNA]</scope>
    <source>
        <strain evidence="3 4">HDW9A</strain>
    </source>
</reference>
<organism evidence="3 4">
    <name type="scientific">Leucobacter coleopterorum</name>
    <dbReference type="NCBI Taxonomy" id="2714933"/>
    <lineage>
        <taxon>Bacteria</taxon>
        <taxon>Bacillati</taxon>
        <taxon>Actinomycetota</taxon>
        <taxon>Actinomycetes</taxon>
        <taxon>Micrococcales</taxon>
        <taxon>Microbacteriaceae</taxon>
        <taxon>Leucobacter</taxon>
    </lineage>
</organism>
<dbReference type="InterPro" id="IPR016181">
    <property type="entry name" value="Acyl_CoA_acyltransferase"/>
</dbReference>
<sequence>MSNPLNIRRVRPEEYPSVGELVRAAYESEYLLESDYLDEIEDVAGRDSVSQVLVAEEGGKILGSVTIPHEGERLLSSSASDEMDVRLLGVSGGARGKGVGEALMRYVASVAQDRGLCRLVLHTGDQMVKAHRLYERLGFQQIPEREFTIETISGTRRIISYGLEIAS</sequence>
<dbReference type="RefSeq" id="WP_166329159.1">
    <property type="nucleotide sequence ID" value="NZ_CP049933.1"/>
</dbReference>
<evidence type="ECO:0000259" key="2">
    <source>
        <dbReference type="PROSITE" id="PS51186"/>
    </source>
</evidence>
<dbReference type="EMBL" id="CP049933">
    <property type="protein sequence ID" value="QIM17987.1"/>
    <property type="molecule type" value="Genomic_DNA"/>
</dbReference>
<dbReference type="InterPro" id="IPR050769">
    <property type="entry name" value="NAT_camello-type"/>
</dbReference>
<evidence type="ECO:0000313" key="3">
    <source>
        <dbReference type="EMBL" id="QIM17987.1"/>
    </source>
</evidence>
<gene>
    <name evidence="3" type="ORF">G7066_03590</name>
</gene>
<evidence type="ECO:0000313" key="4">
    <source>
        <dbReference type="Proteomes" id="UP000503441"/>
    </source>
</evidence>
<keyword evidence="1" id="KW-0808">Transferase</keyword>
<feature type="domain" description="N-acetyltransferase" evidence="2">
    <location>
        <begin position="5"/>
        <end position="166"/>
    </location>
</feature>
<protein>
    <submittedName>
        <fullName evidence="3">GNAT family N-acetyltransferase</fullName>
    </submittedName>
</protein>
<proteinExistence type="predicted"/>
<name>A0ABX6JUP3_9MICO</name>
<dbReference type="Proteomes" id="UP000503441">
    <property type="component" value="Chromosome"/>
</dbReference>
<dbReference type="SUPFAM" id="SSF55729">
    <property type="entry name" value="Acyl-CoA N-acyltransferases (Nat)"/>
    <property type="match status" value="1"/>
</dbReference>
<dbReference type="Pfam" id="PF00583">
    <property type="entry name" value="Acetyltransf_1"/>
    <property type="match status" value="1"/>
</dbReference>
<evidence type="ECO:0000256" key="1">
    <source>
        <dbReference type="ARBA" id="ARBA00022679"/>
    </source>
</evidence>
<dbReference type="PANTHER" id="PTHR13947">
    <property type="entry name" value="GNAT FAMILY N-ACETYLTRANSFERASE"/>
    <property type="match status" value="1"/>
</dbReference>
<dbReference type="Gene3D" id="3.40.630.30">
    <property type="match status" value="1"/>
</dbReference>
<dbReference type="PANTHER" id="PTHR13947:SF37">
    <property type="entry name" value="LD18367P"/>
    <property type="match status" value="1"/>
</dbReference>
<keyword evidence="4" id="KW-1185">Reference proteome</keyword>